<reference evidence="1" key="1">
    <citation type="submission" date="2018-06" db="EMBL/GenBank/DDBJ databases">
        <authorList>
            <person name="Zhirakovskaya E."/>
        </authorList>
    </citation>
    <scope>NUCLEOTIDE SEQUENCE</scope>
</reference>
<dbReference type="Gene3D" id="2.60.40.10">
    <property type="entry name" value="Immunoglobulins"/>
    <property type="match status" value="1"/>
</dbReference>
<dbReference type="AlphaFoldDB" id="A0A3B0VH90"/>
<dbReference type="EMBL" id="UOEW01000132">
    <property type="protein sequence ID" value="VAW36169.1"/>
    <property type="molecule type" value="Genomic_DNA"/>
</dbReference>
<name>A0A3B0VH90_9ZZZZ</name>
<accession>A0A3B0VH90</accession>
<proteinExistence type="predicted"/>
<evidence type="ECO:0000313" key="1">
    <source>
        <dbReference type="EMBL" id="VAW36169.1"/>
    </source>
</evidence>
<organism evidence="1">
    <name type="scientific">hydrothermal vent metagenome</name>
    <dbReference type="NCBI Taxonomy" id="652676"/>
    <lineage>
        <taxon>unclassified sequences</taxon>
        <taxon>metagenomes</taxon>
        <taxon>ecological metagenomes</taxon>
    </lineage>
</organism>
<gene>
    <name evidence="1" type="ORF">MNBD_GAMMA01-78</name>
</gene>
<sequence length="130" mass="14960">MRYLVLSILIGFSANIFAEVKMNDQCGKQSEVAKESRLYNNIKWKTASEQDNFGYDIYRANTEDGEYSIINEDTIEGAGTTDSATAYEFHDDTIDPCKQYYYYIESISMDGVREAFTPKFQSKLKLQPKK</sequence>
<protein>
    <submittedName>
        <fullName evidence="1">Uncharacterized protein</fullName>
    </submittedName>
</protein>
<dbReference type="InterPro" id="IPR013783">
    <property type="entry name" value="Ig-like_fold"/>
</dbReference>